<sequence>MLARQPALTLAGLSTVRPPARPPALSVARAVDVRGPRKQAKALSATGAEPHLGQG</sequence>
<proteinExistence type="predicted"/>
<name>K0RTW7_THAOC</name>
<dbReference type="Proteomes" id="UP000266841">
    <property type="component" value="Unassembled WGS sequence"/>
</dbReference>
<feature type="non-terminal residue" evidence="2">
    <location>
        <position position="1"/>
    </location>
</feature>
<comment type="caution">
    <text evidence="2">The sequence shown here is derived from an EMBL/GenBank/DDBJ whole genome shotgun (WGS) entry which is preliminary data.</text>
</comment>
<gene>
    <name evidence="2" type="ORF">THAOC_22696</name>
</gene>
<organism evidence="2 3">
    <name type="scientific">Thalassiosira oceanica</name>
    <name type="common">Marine diatom</name>
    <dbReference type="NCBI Taxonomy" id="159749"/>
    <lineage>
        <taxon>Eukaryota</taxon>
        <taxon>Sar</taxon>
        <taxon>Stramenopiles</taxon>
        <taxon>Ochrophyta</taxon>
        <taxon>Bacillariophyta</taxon>
        <taxon>Coscinodiscophyceae</taxon>
        <taxon>Thalassiosirophycidae</taxon>
        <taxon>Thalassiosirales</taxon>
        <taxon>Thalassiosiraceae</taxon>
        <taxon>Thalassiosira</taxon>
    </lineage>
</organism>
<feature type="region of interest" description="Disordered" evidence="1">
    <location>
        <begin position="1"/>
        <end position="55"/>
    </location>
</feature>
<dbReference type="EMBL" id="AGNL01028778">
    <property type="protein sequence ID" value="EJK57278.1"/>
    <property type="molecule type" value="Genomic_DNA"/>
</dbReference>
<dbReference type="AlphaFoldDB" id="K0RTW7"/>
<evidence type="ECO:0000313" key="2">
    <source>
        <dbReference type="EMBL" id="EJK57278.1"/>
    </source>
</evidence>
<reference evidence="2 3" key="1">
    <citation type="journal article" date="2012" name="Genome Biol.">
        <title>Genome and low-iron response of an oceanic diatom adapted to chronic iron limitation.</title>
        <authorList>
            <person name="Lommer M."/>
            <person name="Specht M."/>
            <person name="Roy A.S."/>
            <person name="Kraemer L."/>
            <person name="Andreson R."/>
            <person name="Gutowska M.A."/>
            <person name="Wolf J."/>
            <person name="Bergner S.V."/>
            <person name="Schilhabel M.B."/>
            <person name="Klostermeier U.C."/>
            <person name="Beiko R.G."/>
            <person name="Rosenstiel P."/>
            <person name="Hippler M."/>
            <person name="Laroche J."/>
        </authorList>
    </citation>
    <scope>NUCLEOTIDE SEQUENCE [LARGE SCALE GENOMIC DNA]</scope>
    <source>
        <strain evidence="2 3">CCMP1005</strain>
    </source>
</reference>
<accession>K0RTW7</accession>
<keyword evidence="3" id="KW-1185">Reference proteome</keyword>
<protein>
    <submittedName>
        <fullName evidence="2">Uncharacterized protein</fullName>
    </submittedName>
</protein>
<evidence type="ECO:0000256" key="1">
    <source>
        <dbReference type="SAM" id="MobiDB-lite"/>
    </source>
</evidence>
<evidence type="ECO:0000313" key="3">
    <source>
        <dbReference type="Proteomes" id="UP000266841"/>
    </source>
</evidence>